<accession>A0A392W3P3</accession>
<dbReference type="Proteomes" id="UP000265520">
    <property type="component" value="Unassembled WGS sequence"/>
</dbReference>
<evidence type="ECO:0000313" key="3">
    <source>
        <dbReference type="Proteomes" id="UP000265520"/>
    </source>
</evidence>
<protein>
    <submittedName>
        <fullName evidence="2">Uncharacterized protein</fullName>
    </submittedName>
</protein>
<feature type="non-terminal residue" evidence="2">
    <location>
        <position position="1"/>
    </location>
</feature>
<dbReference type="EMBL" id="LXQA011382351">
    <property type="protein sequence ID" value="MCI95284.1"/>
    <property type="molecule type" value="Genomic_DNA"/>
</dbReference>
<keyword evidence="3" id="KW-1185">Reference proteome</keyword>
<dbReference type="AlphaFoldDB" id="A0A392W3P3"/>
<organism evidence="2 3">
    <name type="scientific">Trifolium medium</name>
    <dbReference type="NCBI Taxonomy" id="97028"/>
    <lineage>
        <taxon>Eukaryota</taxon>
        <taxon>Viridiplantae</taxon>
        <taxon>Streptophyta</taxon>
        <taxon>Embryophyta</taxon>
        <taxon>Tracheophyta</taxon>
        <taxon>Spermatophyta</taxon>
        <taxon>Magnoliopsida</taxon>
        <taxon>eudicotyledons</taxon>
        <taxon>Gunneridae</taxon>
        <taxon>Pentapetalae</taxon>
        <taxon>rosids</taxon>
        <taxon>fabids</taxon>
        <taxon>Fabales</taxon>
        <taxon>Fabaceae</taxon>
        <taxon>Papilionoideae</taxon>
        <taxon>50 kb inversion clade</taxon>
        <taxon>NPAAA clade</taxon>
        <taxon>Hologalegina</taxon>
        <taxon>IRL clade</taxon>
        <taxon>Trifolieae</taxon>
        <taxon>Trifolium</taxon>
    </lineage>
</organism>
<comment type="caution">
    <text evidence="2">The sequence shown here is derived from an EMBL/GenBank/DDBJ whole genome shotgun (WGS) entry which is preliminary data.</text>
</comment>
<feature type="non-terminal residue" evidence="2">
    <location>
        <position position="51"/>
    </location>
</feature>
<proteinExistence type="predicted"/>
<feature type="region of interest" description="Disordered" evidence="1">
    <location>
        <begin position="21"/>
        <end position="51"/>
    </location>
</feature>
<evidence type="ECO:0000256" key="1">
    <source>
        <dbReference type="SAM" id="MobiDB-lite"/>
    </source>
</evidence>
<name>A0A392W3P3_9FABA</name>
<evidence type="ECO:0000313" key="2">
    <source>
        <dbReference type="EMBL" id="MCI95284.1"/>
    </source>
</evidence>
<sequence length="51" mass="5860">QEKNSIWRGWAIAGEHLATCRQSSLDDRSRKGKFARARCKARPAKKHEHEG</sequence>
<reference evidence="2 3" key="1">
    <citation type="journal article" date="2018" name="Front. Plant Sci.">
        <title>Red Clover (Trifolium pratense) and Zigzag Clover (T. medium) - A Picture of Genomic Similarities and Differences.</title>
        <authorList>
            <person name="Dluhosova J."/>
            <person name="Istvanek J."/>
            <person name="Nedelnik J."/>
            <person name="Repkova J."/>
        </authorList>
    </citation>
    <scope>NUCLEOTIDE SEQUENCE [LARGE SCALE GENOMIC DNA]</scope>
    <source>
        <strain evidence="3">cv. 10/8</strain>
        <tissue evidence="2">Leaf</tissue>
    </source>
</reference>
<feature type="compositionally biased region" description="Basic residues" evidence="1">
    <location>
        <begin position="30"/>
        <end position="51"/>
    </location>
</feature>